<dbReference type="Pfam" id="PF02514">
    <property type="entry name" value="CobN-Mg_chel"/>
    <property type="match status" value="2"/>
</dbReference>
<keyword evidence="1" id="KW-1133">Transmembrane helix</keyword>
<dbReference type="OrthoDB" id="9757976at2"/>
<protein>
    <submittedName>
        <fullName evidence="3">CobN/magnesium chelatase</fullName>
    </submittedName>
</protein>
<keyword evidence="1" id="KW-0472">Membrane</keyword>
<gene>
    <name evidence="3" type="ORF">CLV59_105298</name>
</gene>
<name>A0A327VYB5_9BACT</name>
<dbReference type="Proteomes" id="UP000249819">
    <property type="component" value="Unassembled WGS sequence"/>
</dbReference>
<dbReference type="EMBL" id="QLMA01000005">
    <property type="protein sequence ID" value="RAJ80190.1"/>
    <property type="molecule type" value="Genomic_DNA"/>
</dbReference>
<comment type="caution">
    <text evidence="3">The sequence shown here is derived from an EMBL/GenBank/DDBJ whole genome shotgun (WGS) entry which is preliminary data.</text>
</comment>
<feature type="domain" description="CobN/magnesium chelatase" evidence="2">
    <location>
        <begin position="725"/>
        <end position="1148"/>
    </location>
</feature>
<dbReference type="InterPro" id="IPR003672">
    <property type="entry name" value="CobN/Mg_chltase"/>
</dbReference>
<evidence type="ECO:0000313" key="4">
    <source>
        <dbReference type="Proteomes" id="UP000249819"/>
    </source>
</evidence>
<feature type="transmembrane region" description="Helical" evidence="1">
    <location>
        <begin position="12"/>
        <end position="29"/>
    </location>
</feature>
<keyword evidence="4" id="KW-1185">Reference proteome</keyword>
<reference evidence="3 4" key="1">
    <citation type="submission" date="2018-06" db="EMBL/GenBank/DDBJ databases">
        <title>Genomic Encyclopedia of Archaeal and Bacterial Type Strains, Phase II (KMG-II): from individual species to whole genera.</title>
        <authorList>
            <person name="Goeker M."/>
        </authorList>
    </citation>
    <scope>NUCLEOTIDE SEQUENCE [LARGE SCALE GENOMIC DNA]</scope>
    <source>
        <strain evidence="3 4">DSM 29821</strain>
    </source>
</reference>
<dbReference type="AlphaFoldDB" id="A0A327VYB5"/>
<feature type="transmembrane region" description="Helical" evidence="1">
    <location>
        <begin position="1237"/>
        <end position="1255"/>
    </location>
</feature>
<sequence>MKHFFIRYKRLLIWLLPVVGIFIFAFVYYQQHIAATRIALINYPSFTVARMQKANDSRWVKLQSVAISDLSSVSGYDVALVFGRGLHLTALQSEQMRKAGRKGLRIFEEAAADPQGDLTNLSDSQRTLVTAYMRNGGNANYRNLLHYARISLDGKKYAALPAASPVNIASDVLFHVNEEIYFSEVAAYESWLQSNHLFKMDAPRIALVTSVPGPFNANRDHLDSIITVFQRRGWNVYPMAGNKRRLEFLQAIHPDIVVEMPHGRLAPGNSPAVVAWLNQQNIPVLSPISVFMNYDQWKANPQGMNGGLLTMSIVSPELDGAVAPYAIVAQYKDENGYDIFRAIPERLDRFTDLISRWLSLKNKPNRDKKIAIYYFKGPGLSSLVAGNLEVAPSLYNTLLHLQQKGYTVENLPKDAAALNQLIQKSGSILNPYAAGNLQKFFKEGSPAWINVSTYEKWAKSDLEAASWKSVLEKYGQAPGSYMQETRGDTAFLAVARLSFGNVVLLPQPLPAIGENTFKIVHGAKVAPPHPYIASYLWTRHVFQPDAIIHFGTHGSLEFTPGKQVALGNEDWSDALIGTIPHFYVYTMSNVGEAIIAKRRSYATILSHLTPPFMHAGGSTEVSRLEEELHRWDALEEGALKTAYANTISQSARKLGYYQEMELDTAITLTTVQLTKLQGLVEEMVNEKVNSGLYTIGKPYTKMQAERTASLMSGADTGRAKYVSLLLASTDRELAALDNALSGGYTLPGAGGDPLANPGALPTGRNLFSIDAEKTPGLQAWQVGVQLAKDLVAQYQSEHKGAWPRKVALTLWPGEFIRTEGAMLAEIFYLLGVAPVRDPQGRITDLGLIPSSELQRPRIDVVVQTAGQFRDLAASRLELINRAVALAAAAADKTQPNYVSDGVQAGEKMLKQKGFTPKEARQMASLRVFGGINGNYGTGIMSMVESGDRYNNRDEVANVYIHNMGAAYNDTSQWALFREGLFEAALQHTDVVVQPRESNTWGPLSLDHVYEFMGGLNNAVRLVTGKEPTAVLNDFRNPVAARVQPLKEAVWVEARSTLLNPVWIKDMQQGESSSAEKMTETVRNIFGWNVMKPTVIDNELWDQLHEVYIRDRYQLNTSTFFEKQNPAALEELTGVMMEAARKGLWKATPVQRQEIARLHATLVSNYGAGCTEFVCGNAALRQEMQHYVPQEIKGAYTSAVNAALQPNGTGQQGAAVVLKKTAQTTEGATIHQQSSSNWRTLLFIVAAVAIVGLVLIRKKK</sequence>
<proteinExistence type="predicted"/>
<organism evidence="3 4">
    <name type="scientific">Chitinophaga dinghuensis</name>
    <dbReference type="NCBI Taxonomy" id="1539050"/>
    <lineage>
        <taxon>Bacteria</taxon>
        <taxon>Pseudomonadati</taxon>
        <taxon>Bacteroidota</taxon>
        <taxon>Chitinophagia</taxon>
        <taxon>Chitinophagales</taxon>
        <taxon>Chitinophagaceae</taxon>
        <taxon>Chitinophaga</taxon>
    </lineage>
</organism>
<dbReference type="CDD" id="cd10150">
    <property type="entry name" value="CobN_like"/>
    <property type="match status" value="1"/>
</dbReference>
<evidence type="ECO:0000313" key="3">
    <source>
        <dbReference type="EMBL" id="RAJ80190.1"/>
    </source>
</evidence>
<feature type="domain" description="CobN/magnesium chelatase" evidence="2">
    <location>
        <begin position="131"/>
        <end position="712"/>
    </location>
</feature>
<evidence type="ECO:0000256" key="1">
    <source>
        <dbReference type="SAM" id="Phobius"/>
    </source>
</evidence>
<evidence type="ECO:0000259" key="2">
    <source>
        <dbReference type="Pfam" id="PF02514"/>
    </source>
</evidence>
<dbReference type="RefSeq" id="WP_111593200.1">
    <property type="nucleotide sequence ID" value="NZ_QLMA01000005.1"/>
</dbReference>
<accession>A0A327VYB5</accession>
<dbReference type="PANTHER" id="PTHR44119:SF1">
    <property type="entry name" value="MAGNESIUM-CHELATASE SUBUNIT CHLH, CHLOROPLASTIC"/>
    <property type="match status" value="1"/>
</dbReference>
<keyword evidence="1" id="KW-0812">Transmembrane</keyword>
<dbReference type="PANTHER" id="PTHR44119">
    <property type="entry name" value="MAGNESIUM-CHELATASE SUBUNIT CHLH, CHLOROPLASTIC"/>
    <property type="match status" value="1"/>
</dbReference>